<protein>
    <submittedName>
        <fullName evidence="5">Hydroxypyruvate isomerase</fullName>
    </submittedName>
</protein>
<feature type="active site" description="Proton donor/acceptor" evidence="3">
    <location>
        <position position="143"/>
    </location>
</feature>
<name>A0A4Q7YM63_9GAMM</name>
<dbReference type="PANTHER" id="PTHR43489:SF6">
    <property type="entry name" value="HYDROXYPYRUVATE ISOMERASE-RELATED"/>
    <property type="match status" value="1"/>
</dbReference>
<organism evidence="5 6">
    <name type="scientific">Fluviicoccus keumensis</name>
    <dbReference type="NCBI Taxonomy" id="1435465"/>
    <lineage>
        <taxon>Bacteria</taxon>
        <taxon>Pseudomonadati</taxon>
        <taxon>Pseudomonadota</taxon>
        <taxon>Gammaproteobacteria</taxon>
        <taxon>Moraxellales</taxon>
        <taxon>Moraxellaceae</taxon>
        <taxon>Fluviicoccus</taxon>
    </lineage>
</organism>
<dbReference type="GO" id="GO:0008903">
    <property type="term" value="F:hydroxypyruvate isomerase activity"/>
    <property type="evidence" value="ECO:0007669"/>
    <property type="project" value="TreeGrafter"/>
</dbReference>
<dbReference type="InterPro" id="IPR026040">
    <property type="entry name" value="HyI-like"/>
</dbReference>
<sequence>MPHFAANLSLLFREYPLLDRFGAARAAGFEAVEIQFPYELSIDDIRRELDINELDLVLINVPAGDLMQGGDGLACVPGREQLFRLGVMEALRYAEALDVSCVNVLAGRQPQDKELLECLQTLSQNLRYAAEAFQSIGVTTTFEAINTWDMPRFMINTMAHMQEMREAVDHPTLKMQFDCYHMTRMGEDLMTALRENLDGIGHIQFADVPGRGQPGTGKIDYPALFNQLDRLGYHGYCGAEYHPTGHTLESLGWFEPYRGS</sequence>
<comment type="similarity">
    <text evidence="2">Belongs to the hyi family.</text>
</comment>
<feature type="domain" description="Xylose isomerase-like TIM barrel" evidence="4">
    <location>
        <begin position="22"/>
        <end position="255"/>
    </location>
</feature>
<dbReference type="Pfam" id="PF01261">
    <property type="entry name" value="AP_endonuc_2"/>
    <property type="match status" value="1"/>
</dbReference>
<accession>A0A4Q7YM63</accession>
<keyword evidence="6" id="KW-1185">Reference proteome</keyword>
<evidence type="ECO:0000256" key="2">
    <source>
        <dbReference type="PIRNR" id="PIRNR006241"/>
    </source>
</evidence>
<reference evidence="5 6" key="1">
    <citation type="submission" date="2019-02" db="EMBL/GenBank/DDBJ databases">
        <title>Genomic Encyclopedia of Type Strains, Phase IV (KMG-IV): sequencing the most valuable type-strain genomes for metagenomic binning, comparative biology and taxonomic classification.</title>
        <authorList>
            <person name="Goeker M."/>
        </authorList>
    </citation>
    <scope>NUCLEOTIDE SEQUENCE [LARGE SCALE GENOMIC DNA]</scope>
    <source>
        <strain evidence="5 6">DSM 105135</strain>
    </source>
</reference>
<dbReference type="GO" id="GO:0046487">
    <property type="term" value="P:glyoxylate metabolic process"/>
    <property type="evidence" value="ECO:0007669"/>
    <property type="project" value="TreeGrafter"/>
</dbReference>
<evidence type="ECO:0000313" key="5">
    <source>
        <dbReference type="EMBL" id="RZU38408.1"/>
    </source>
</evidence>
<dbReference type="Proteomes" id="UP000292423">
    <property type="component" value="Unassembled WGS sequence"/>
</dbReference>
<dbReference type="OrthoDB" id="9786584at2"/>
<dbReference type="AlphaFoldDB" id="A0A4Q7YM63"/>
<dbReference type="Gene3D" id="3.20.20.150">
    <property type="entry name" value="Divalent-metal-dependent TIM barrel enzymes"/>
    <property type="match status" value="1"/>
</dbReference>
<evidence type="ECO:0000256" key="1">
    <source>
        <dbReference type="ARBA" id="ARBA00023235"/>
    </source>
</evidence>
<dbReference type="PANTHER" id="PTHR43489">
    <property type="entry name" value="ISOMERASE"/>
    <property type="match status" value="1"/>
</dbReference>
<dbReference type="RefSeq" id="WP_130413961.1">
    <property type="nucleotide sequence ID" value="NZ_SHKX01000013.1"/>
</dbReference>
<keyword evidence="5" id="KW-0670">Pyruvate</keyword>
<proteinExistence type="inferred from homology"/>
<evidence type="ECO:0000259" key="4">
    <source>
        <dbReference type="Pfam" id="PF01261"/>
    </source>
</evidence>
<evidence type="ECO:0000313" key="6">
    <source>
        <dbReference type="Proteomes" id="UP000292423"/>
    </source>
</evidence>
<dbReference type="SUPFAM" id="SSF51658">
    <property type="entry name" value="Xylose isomerase-like"/>
    <property type="match status" value="1"/>
</dbReference>
<dbReference type="EMBL" id="SHKX01000013">
    <property type="protein sequence ID" value="RZU38408.1"/>
    <property type="molecule type" value="Genomic_DNA"/>
</dbReference>
<dbReference type="InterPro" id="IPR036237">
    <property type="entry name" value="Xyl_isomerase-like_sf"/>
</dbReference>
<feature type="active site" description="Proton donor/acceptor" evidence="3">
    <location>
        <position position="240"/>
    </location>
</feature>
<keyword evidence="1 2" id="KW-0413">Isomerase</keyword>
<evidence type="ECO:0000256" key="3">
    <source>
        <dbReference type="PIRSR" id="PIRSR006241-50"/>
    </source>
</evidence>
<dbReference type="InterPro" id="IPR050417">
    <property type="entry name" value="Sugar_Epim/Isomerase"/>
</dbReference>
<dbReference type="FunFam" id="3.20.20.150:FF:000007">
    <property type="entry name" value="Hydroxypyruvate isomerase"/>
    <property type="match status" value="1"/>
</dbReference>
<gene>
    <name evidence="5" type="ORF">EV700_2339</name>
</gene>
<dbReference type="InterPro" id="IPR013022">
    <property type="entry name" value="Xyl_isomerase-like_TIM-brl"/>
</dbReference>
<dbReference type="PIRSF" id="PIRSF006241">
    <property type="entry name" value="HyI"/>
    <property type="match status" value="1"/>
</dbReference>
<comment type="caution">
    <text evidence="5">The sequence shown here is derived from an EMBL/GenBank/DDBJ whole genome shotgun (WGS) entry which is preliminary data.</text>
</comment>